<organism evidence="1 2">
    <name type="scientific">Psychrosphaera algicola</name>
    <dbReference type="NCBI Taxonomy" id="3023714"/>
    <lineage>
        <taxon>Bacteria</taxon>
        <taxon>Pseudomonadati</taxon>
        <taxon>Pseudomonadota</taxon>
        <taxon>Gammaproteobacteria</taxon>
        <taxon>Alteromonadales</taxon>
        <taxon>Pseudoalteromonadaceae</taxon>
        <taxon>Psychrosphaera</taxon>
    </lineage>
</organism>
<dbReference type="Proteomes" id="UP001528411">
    <property type="component" value="Unassembled WGS sequence"/>
</dbReference>
<dbReference type="InterPro" id="IPR029063">
    <property type="entry name" value="SAM-dependent_MTases_sf"/>
</dbReference>
<sequence length="153" mass="17630">MENIRIQSDNEIKHSWFEKRCRQLVFKQFEKLTDAGLTIKEGSNEQYFGDLNSELQSQIIIHDSSTFVDMVKGGSIGAAEAYLDGKWSSNNLVTLIRVFARFQAILDKLENSKSVLSKIADWLMHRSNRNSMFQAKKISWPTMILVTIYTSNF</sequence>
<keyword evidence="2" id="KW-1185">Reference proteome</keyword>
<protein>
    <recommendedName>
        <fullName evidence="3">Cyclopropane-fatty-acyl-phospholipid synthase</fullName>
    </recommendedName>
</protein>
<reference evidence="1 2" key="1">
    <citation type="submission" date="2023-01" db="EMBL/GenBank/DDBJ databases">
        <title>Psychrosphaera sp. nov., isolated from marine algae.</title>
        <authorList>
            <person name="Bayburt H."/>
            <person name="Choi B.J."/>
            <person name="Kim J.M."/>
            <person name="Choi D.G."/>
            <person name="Jeon C.O."/>
        </authorList>
    </citation>
    <scope>NUCLEOTIDE SEQUENCE [LARGE SCALE GENOMIC DNA]</scope>
    <source>
        <strain evidence="1 2">G1-22</strain>
    </source>
</reference>
<comment type="caution">
    <text evidence="1">The sequence shown here is derived from an EMBL/GenBank/DDBJ whole genome shotgun (WGS) entry which is preliminary data.</text>
</comment>
<dbReference type="SUPFAM" id="SSF53335">
    <property type="entry name" value="S-adenosyl-L-methionine-dependent methyltransferases"/>
    <property type="match status" value="1"/>
</dbReference>
<evidence type="ECO:0008006" key="3">
    <source>
        <dbReference type="Google" id="ProtNLM"/>
    </source>
</evidence>
<evidence type="ECO:0000313" key="1">
    <source>
        <dbReference type="EMBL" id="MDC2889269.1"/>
    </source>
</evidence>
<evidence type="ECO:0000313" key="2">
    <source>
        <dbReference type="Proteomes" id="UP001528411"/>
    </source>
</evidence>
<proteinExistence type="predicted"/>
<accession>A0ABT5FDX2</accession>
<name>A0ABT5FDX2_9GAMM</name>
<gene>
    <name evidence="1" type="ORF">PN838_11415</name>
</gene>
<dbReference type="EMBL" id="JAQOMS010000002">
    <property type="protein sequence ID" value="MDC2889269.1"/>
    <property type="molecule type" value="Genomic_DNA"/>
</dbReference>